<comment type="caution">
    <text evidence="1">The sequence shown here is derived from an EMBL/GenBank/DDBJ whole genome shotgun (WGS) entry which is preliminary data.</text>
</comment>
<organism evidence="1 2">
    <name type="scientific">Eumeta variegata</name>
    <name type="common">Bagworm moth</name>
    <name type="synonym">Eumeta japonica</name>
    <dbReference type="NCBI Taxonomy" id="151549"/>
    <lineage>
        <taxon>Eukaryota</taxon>
        <taxon>Metazoa</taxon>
        <taxon>Ecdysozoa</taxon>
        <taxon>Arthropoda</taxon>
        <taxon>Hexapoda</taxon>
        <taxon>Insecta</taxon>
        <taxon>Pterygota</taxon>
        <taxon>Neoptera</taxon>
        <taxon>Endopterygota</taxon>
        <taxon>Lepidoptera</taxon>
        <taxon>Glossata</taxon>
        <taxon>Ditrysia</taxon>
        <taxon>Tineoidea</taxon>
        <taxon>Psychidae</taxon>
        <taxon>Oiketicinae</taxon>
        <taxon>Eumeta</taxon>
    </lineage>
</organism>
<evidence type="ECO:0000313" key="2">
    <source>
        <dbReference type="Proteomes" id="UP000299102"/>
    </source>
</evidence>
<name>A0A4C1UW38_EUMVA</name>
<dbReference type="AlphaFoldDB" id="A0A4C1UW38"/>
<gene>
    <name evidence="1" type="ORF">EVAR_94679_1</name>
</gene>
<protein>
    <submittedName>
        <fullName evidence="1">Uncharacterized protein</fullName>
    </submittedName>
</protein>
<evidence type="ECO:0000313" key="1">
    <source>
        <dbReference type="EMBL" id="GBP30499.1"/>
    </source>
</evidence>
<dbReference type="Proteomes" id="UP000299102">
    <property type="component" value="Unassembled WGS sequence"/>
</dbReference>
<keyword evidence="2" id="KW-1185">Reference proteome</keyword>
<dbReference type="EMBL" id="BGZK01000234">
    <property type="protein sequence ID" value="GBP30499.1"/>
    <property type="molecule type" value="Genomic_DNA"/>
</dbReference>
<sequence length="67" mass="7696">MLRHRAEEAHTSVERKSFCYRHDKHRNIKRPVPLANTSAGAPFLIDYIVAQLAVRLGNLAPYKIKLI</sequence>
<proteinExistence type="predicted"/>
<accession>A0A4C1UW38</accession>
<reference evidence="1 2" key="1">
    <citation type="journal article" date="2019" name="Commun. Biol.">
        <title>The bagworm genome reveals a unique fibroin gene that provides high tensile strength.</title>
        <authorList>
            <person name="Kono N."/>
            <person name="Nakamura H."/>
            <person name="Ohtoshi R."/>
            <person name="Tomita M."/>
            <person name="Numata K."/>
            <person name="Arakawa K."/>
        </authorList>
    </citation>
    <scope>NUCLEOTIDE SEQUENCE [LARGE SCALE GENOMIC DNA]</scope>
</reference>